<feature type="compositionally biased region" description="Low complexity" evidence="6">
    <location>
        <begin position="144"/>
        <end position="168"/>
    </location>
</feature>
<dbReference type="Pfam" id="PF04082">
    <property type="entry name" value="Fungal_trans"/>
    <property type="match status" value="1"/>
</dbReference>
<dbReference type="GO" id="GO:0000981">
    <property type="term" value="F:DNA-binding transcription factor activity, RNA polymerase II-specific"/>
    <property type="evidence" value="ECO:0007669"/>
    <property type="project" value="InterPro"/>
</dbReference>
<evidence type="ECO:0000259" key="7">
    <source>
        <dbReference type="Pfam" id="PF04082"/>
    </source>
</evidence>
<proteinExistence type="predicted"/>
<feature type="compositionally biased region" description="Basic and acidic residues" evidence="6">
    <location>
        <begin position="178"/>
        <end position="188"/>
    </location>
</feature>
<dbReference type="AlphaFoldDB" id="A0A0F7SV66"/>
<evidence type="ECO:0000256" key="1">
    <source>
        <dbReference type="ARBA" id="ARBA00004123"/>
    </source>
</evidence>
<evidence type="ECO:0000313" key="8">
    <source>
        <dbReference type="EMBL" id="CED84420.1"/>
    </source>
</evidence>
<name>A0A0F7SV66_PHARH</name>
<sequence>MDTPGRPEYPSCTWDDDKTSGSSSSNRAASELVSNFQNKKDSFSSEVSDTIEGHSAVPTSAEPSISSGANGVENEQEKLRAMEARMRVLENELLKAQLQRSVSPKAQPIKPSPPAAKGLVAMTFGSSSWYGSEGVMPAPAVVPSASQSDSPALSISSSTSTVPSLEISPSSAYHLQQHRMESLDESPSRAEVPSPSAIEHPFYQPSLAYFSQGAPPSTSSVSSSSNGVPGIPHPAQINSSGLEWDSTMHSMDYSSSGTFNPSFSAFPSSVPNVFPPTYQCSSPTTSNIRDVPHTSSLDSNKGLSPMVDGILPSSSPEADFSFDMPLMTSESANNECLQEPRKEHRKFFSDPMTNSPMEEIPMDSNEAFLRNIVYPGYPRRLPDPSVMRTLIETFFAKVPISGALHKARFMFAFDTYPPTHSSFPSTATLHAICCSAAMFSGIAEIERPSEEWHNFCPMAKYKDPLDPNTFEGRHATWAKEQLDIDMLQGVRLLEAMQTAVILSSFNYATARWMPYWITSALAARFIPPLGLGISTSKLNPRLEMKPGLLPQPVDHTEREMRNRIFWFAFAADRAAMTSSGWACTIAEEDITGSLPIRTDEYLAGVDVENPQTLASEDLFINHPPQFTDAFILSIKALVLLARVKHFNRRELRYVEGSDSNENGPIVQNPRNNPKFQTLNANVMGFMTTLPKEFREPVKANGSVCKDTILVHNLGYLALISLSEYHLDIENMSEPTSALVLAAARGMLSILFKLAATTFDLTTLDPTIAHCWFIGGRIFARFYQVRKSADDEKAASILSQEINVFRSALHQMGKKVPVANRQANMLDAIFEEAQAGARLSVDVNCKPDVPNSNLHPQASTVHTDASTPSSISSRCSHAMSSGQASTMTSVSSETGMGMGLSFDDLIKDYSYSPGRTPYLGDYETDAHQIVH</sequence>
<dbReference type="GO" id="GO:0005634">
    <property type="term" value="C:nucleus"/>
    <property type="evidence" value="ECO:0007669"/>
    <property type="project" value="UniProtKB-SubCell"/>
</dbReference>
<comment type="subcellular location">
    <subcellularLocation>
        <location evidence="1">Nucleus</location>
    </subcellularLocation>
</comment>
<feature type="region of interest" description="Disordered" evidence="6">
    <location>
        <begin position="849"/>
        <end position="876"/>
    </location>
</feature>
<feature type="domain" description="Xylanolytic transcriptional activator regulatory" evidence="7">
    <location>
        <begin position="403"/>
        <end position="647"/>
    </location>
</feature>
<keyword evidence="5" id="KW-0539">Nucleus</keyword>
<dbReference type="InterPro" id="IPR050815">
    <property type="entry name" value="TF_fung"/>
</dbReference>
<keyword evidence="3" id="KW-0805">Transcription regulation</keyword>
<feature type="compositionally biased region" description="Low complexity" evidence="6">
    <location>
        <begin position="20"/>
        <end position="34"/>
    </location>
</feature>
<evidence type="ECO:0000256" key="6">
    <source>
        <dbReference type="SAM" id="MobiDB-lite"/>
    </source>
</evidence>
<dbReference type="GO" id="GO:0003677">
    <property type="term" value="F:DNA binding"/>
    <property type="evidence" value="ECO:0007669"/>
    <property type="project" value="InterPro"/>
</dbReference>
<evidence type="ECO:0000256" key="4">
    <source>
        <dbReference type="ARBA" id="ARBA00023163"/>
    </source>
</evidence>
<feature type="region of interest" description="Disordered" evidence="6">
    <location>
        <begin position="141"/>
        <end position="197"/>
    </location>
</feature>
<dbReference type="CDD" id="cd12148">
    <property type="entry name" value="fungal_TF_MHR"/>
    <property type="match status" value="1"/>
</dbReference>
<dbReference type="GO" id="GO:0006351">
    <property type="term" value="P:DNA-templated transcription"/>
    <property type="evidence" value="ECO:0007669"/>
    <property type="project" value="InterPro"/>
</dbReference>
<dbReference type="PANTHER" id="PTHR47338:SF29">
    <property type="entry name" value="ZN(2)-C6 FUNGAL-TYPE DOMAIN-CONTAINING PROTEIN"/>
    <property type="match status" value="1"/>
</dbReference>
<protein>
    <submittedName>
        <fullName evidence="8">Transcription factor domain, fungi</fullName>
    </submittedName>
</protein>
<keyword evidence="4" id="KW-0804">Transcription</keyword>
<evidence type="ECO:0000256" key="2">
    <source>
        <dbReference type="ARBA" id="ARBA00022723"/>
    </source>
</evidence>
<evidence type="ECO:0000256" key="3">
    <source>
        <dbReference type="ARBA" id="ARBA00023015"/>
    </source>
</evidence>
<feature type="compositionally biased region" description="Polar residues" evidence="6">
    <location>
        <begin position="57"/>
        <end position="69"/>
    </location>
</feature>
<keyword evidence="2" id="KW-0479">Metal-binding</keyword>
<dbReference type="PANTHER" id="PTHR47338">
    <property type="entry name" value="ZN(II)2CYS6 TRANSCRIPTION FACTOR (EUROFUNG)-RELATED"/>
    <property type="match status" value="1"/>
</dbReference>
<organism evidence="8">
    <name type="scientific">Phaffia rhodozyma</name>
    <name type="common">Yeast</name>
    <name type="synonym">Xanthophyllomyces dendrorhous</name>
    <dbReference type="NCBI Taxonomy" id="264483"/>
    <lineage>
        <taxon>Eukaryota</taxon>
        <taxon>Fungi</taxon>
        <taxon>Dikarya</taxon>
        <taxon>Basidiomycota</taxon>
        <taxon>Agaricomycotina</taxon>
        <taxon>Tremellomycetes</taxon>
        <taxon>Cystofilobasidiales</taxon>
        <taxon>Mrakiaceae</taxon>
        <taxon>Phaffia</taxon>
    </lineage>
</organism>
<accession>A0A0F7SV66</accession>
<feature type="region of interest" description="Disordered" evidence="6">
    <location>
        <begin position="1"/>
        <end position="75"/>
    </location>
</feature>
<reference evidence="8" key="1">
    <citation type="submission" date="2014-08" db="EMBL/GenBank/DDBJ databases">
        <authorList>
            <person name="Sharma Rahul"/>
            <person name="Thines Marco"/>
        </authorList>
    </citation>
    <scope>NUCLEOTIDE SEQUENCE</scope>
</reference>
<dbReference type="GO" id="GO:0008270">
    <property type="term" value="F:zinc ion binding"/>
    <property type="evidence" value="ECO:0007669"/>
    <property type="project" value="InterPro"/>
</dbReference>
<dbReference type="EMBL" id="LN483166">
    <property type="protein sequence ID" value="CED84420.1"/>
    <property type="molecule type" value="Genomic_DNA"/>
</dbReference>
<dbReference type="InterPro" id="IPR007219">
    <property type="entry name" value="XnlR_reg_dom"/>
</dbReference>
<evidence type="ECO:0000256" key="5">
    <source>
        <dbReference type="ARBA" id="ARBA00023242"/>
    </source>
</evidence>